<feature type="compositionally biased region" description="Low complexity" evidence="1">
    <location>
        <begin position="67"/>
        <end position="106"/>
    </location>
</feature>
<protein>
    <submittedName>
        <fullName evidence="2">Uncharacterized protein</fullName>
    </submittedName>
</protein>
<dbReference type="AlphaFoldDB" id="A0A2P5I497"/>
<feature type="compositionally biased region" description="Polar residues" evidence="1">
    <location>
        <begin position="40"/>
        <end position="66"/>
    </location>
</feature>
<proteinExistence type="predicted"/>
<keyword evidence="3" id="KW-1185">Reference proteome</keyword>
<comment type="caution">
    <text evidence="2">The sequence shown here is derived from an EMBL/GenBank/DDBJ whole genome shotgun (WGS) entry which is preliminary data.</text>
</comment>
<evidence type="ECO:0000256" key="1">
    <source>
        <dbReference type="SAM" id="MobiDB-lite"/>
    </source>
</evidence>
<evidence type="ECO:0000313" key="2">
    <source>
        <dbReference type="EMBL" id="POS77331.1"/>
    </source>
</evidence>
<reference evidence="2" key="1">
    <citation type="submission" date="2017-09" db="EMBL/GenBank/DDBJ databases">
        <title>Polyketide synthases of a Diaporthe helianthi virulent isolate.</title>
        <authorList>
            <person name="Baroncelli R."/>
        </authorList>
    </citation>
    <scope>NUCLEOTIDE SEQUENCE [LARGE SCALE GENOMIC DNA]</scope>
    <source>
        <strain evidence="2">7/96</strain>
    </source>
</reference>
<dbReference type="Proteomes" id="UP000094444">
    <property type="component" value="Unassembled WGS sequence"/>
</dbReference>
<feature type="compositionally biased region" description="Polar residues" evidence="1">
    <location>
        <begin position="23"/>
        <end position="33"/>
    </location>
</feature>
<feature type="compositionally biased region" description="Basic residues" evidence="1">
    <location>
        <begin position="257"/>
        <end position="268"/>
    </location>
</feature>
<feature type="region of interest" description="Disordered" evidence="1">
    <location>
        <begin position="1"/>
        <end position="138"/>
    </location>
</feature>
<dbReference type="EMBL" id="MAVT02000279">
    <property type="protein sequence ID" value="POS77331.1"/>
    <property type="molecule type" value="Genomic_DNA"/>
</dbReference>
<name>A0A2P5I497_DIAHE</name>
<feature type="compositionally biased region" description="Basic residues" evidence="1">
    <location>
        <begin position="235"/>
        <end position="247"/>
    </location>
</feature>
<evidence type="ECO:0000313" key="3">
    <source>
        <dbReference type="Proteomes" id="UP000094444"/>
    </source>
</evidence>
<feature type="region of interest" description="Disordered" evidence="1">
    <location>
        <begin position="210"/>
        <end position="269"/>
    </location>
</feature>
<accession>A0A2P5I497</accession>
<feature type="compositionally biased region" description="Basic and acidic residues" evidence="1">
    <location>
        <begin position="224"/>
        <end position="234"/>
    </location>
</feature>
<gene>
    <name evidence="2" type="ORF">DHEL01_v204273</name>
</gene>
<dbReference type="InParanoid" id="A0A2P5I497"/>
<sequence length="413" mass="45041">MMLGRGKCGAQSSQQDDLVGSSLVDNPTATPAQESEIAIKQSNSLEKAASSGTYIKQEPTSGTTNLSPAAASSIASTSAVPSSASATGGNDDGSSSTDLDNNSSDTPTMAGTPTEVARNNHGSVANISHPDTAASPIDELPDVSKMNHKDLCGFLEHFRNEESRLSEADLEAQGVLADFYNRRTEKIRRYIKELEEELNRRQGDITKAMKASKNLVRSQVSALEKSETQQDRTSRKSTLRKRSRKPHNQPDPDARPVKRPKISKKTRKIKDTVMKGAYSRIKGETSATLDKDATKDLPQIEQAPVHLRGQLQAIKKVATQTPGVDKDIVEHDLCVFSGILRAVFGELIQPWVSAGDGPKKVGDYKWRLMGMTEPLHNHQLPAIGVMIMSEKDNEKDDLVKFALKSGFLFVGRF</sequence>
<organism evidence="2 3">
    <name type="scientific">Diaporthe helianthi</name>
    <dbReference type="NCBI Taxonomy" id="158607"/>
    <lineage>
        <taxon>Eukaryota</taxon>
        <taxon>Fungi</taxon>
        <taxon>Dikarya</taxon>
        <taxon>Ascomycota</taxon>
        <taxon>Pezizomycotina</taxon>
        <taxon>Sordariomycetes</taxon>
        <taxon>Sordariomycetidae</taxon>
        <taxon>Diaporthales</taxon>
        <taxon>Diaporthaceae</taxon>
        <taxon>Diaporthe</taxon>
    </lineage>
</organism>